<dbReference type="AlphaFoldDB" id="A0A2S4N4Z5"/>
<dbReference type="EMBL" id="PQNY01000021">
    <property type="protein sequence ID" value="POS00804.1"/>
    <property type="molecule type" value="Genomic_DNA"/>
</dbReference>
<organism evidence="1 2">
    <name type="scientific">Flavobacterium croceum DSM 17960</name>
    <dbReference type="NCBI Taxonomy" id="1121886"/>
    <lineage>
        <taxon>Bacteria</taxon>
        <taxon>Pseudomonadati</taxon>
        <taxon>Bacteroidota</taxon>
        <taxon>Flavobacteriia</taxon>
        <taxon>Flavobacteriales</taxon>
        <taxon>Flavobacteriaceae</taxon>
        <taxon>Flavobacterium</taxon>
    </lineage>
</organism>
<gene>
    <name evidence="1" type="ORF">Q361_1214</name>
</gene>
<proteinExistence type="predicted"/>
<reference evidence="1 2" key="1">
    <citation type="submission" date="2018-01" db="EMBL/GenBank/DDBJ databases">
        <title>Genomic Encyclopedia of Type Strains, Phase I: the one thousand microbial genomes (KMG-I) project.</title>
        <authorList>
            <person name="Goeker M."/>
        </authorList>
    </citation>
    <scope>NUCLEOTIDE SEQUENCE [LARGE SCALE GENOMIC DNA]</scope>
    <source>
        <strain evidence="1 2">DSM 17960</strain>
    </source>
</reference>
<comment type="caution">
    <text evidence="1">The sequence shown here is derived from an EMBL/GenBank/DDBJ whole genome shotgun (WGS) entry which is preliminary data.</text>
</comment>
<evidence type="ECO:0000313" key="1">
    <source>
        <dbReference type="EMBL" id="POS00804.1"/>
    </source>
</evidence>
<dbReference type="Proteomes" id="UP000237056">
    <property type="component" value="Unassembled WGS sequence"/>
</dbReference>
<keyword evidence="2" id="KW-1185">Reference proteome</keyword>
<evidence type="ECO:0000313" key="2">
    <source>
        <dbReference type="Proteomes" id="UP000237056"/>
    </source>
</evidence>
<protein>
    <submittedName>
        <fullName evidence="1">Uncharacterized protein</fullName>
    </submittedName>
</protein>
<name>A0A2S4N4Z5_9FLAO</name>
<sequence>MFILRFLRKIAGNVLRLGDGGAFEKRQPNVCTKDE</sequence>
<accession>A0A2S4N4Z5</accession>